<keyword evidence="6 11" id="KW-0812">Transmembrane</keyword>
<gene>
    <name evidence="13" type="ORF">F892_01834</name>
    <name evidence="14" type="ORF">LF296_08980</name>
</gene>
<organism evidence="13 15">
    <name type="scientific">Acinetobacter vivianii</name>
    <dbReference type="NCBI Taxonomy" id="1776742"/>
    <lineage>
        <taxon>Bacteria</taxon>
        <taxon>Pseudomonadati</taxon>
        <taxon>Pseudomonadota</taxon>
        <taxon>Gammaproteobacteria</taxon>
        <taxon>Moraxellales</taxon>
        <taxon>Moraxellaceae</taxon>
        <taxon>Acinetobacter</taxon>
    </lineage>
</organism>
<evidence type="ECO:0000256" key="3">
    <source>
        <dbReference type="ARBA" id="ARBA00022448"/>
    </source>
</evidence>
<evidence type="ECO:0000313" key="14">
    <source>
        <dbReference type="EMBL" id="WDZ52890.1"/>
    </source>
</evidence>
<reference evidence="14" key="3">
    <citation type="submission" date="2023-02" db="EMBL/GenBank/DDBJ databases">
        <authorList>
            <person name="Huang Y."/>
            <person name="Zhang Y."/>
            <person name="Zhang T."/>
            <person name="Wang J."/>
        </authorList>
    </citation>
    <scope>NUCLEOTIDE SEQUENCE</scope>
    <source>
        <strain evidence="14">KJ-1</strain>
    </source>
</reference>
<dbReference type="PATRIC" id="fig|1217706.3.peg.1776"/>
<evidence type="ECO:0000256" key="11">
    <source>
        <dbReference type="SAM" id="Phobius"/>
    </source>
</evidence>
<evidence type="ECO:0000259" key="12">
    <source>
        <dbReference type="PROSITE" id="PS52015"/>
    </source>
</evidence>
<keyword evidence="7" id="KW-0653">Protein transport</keyword>
<keyword evidence="4" id="KW-1003">Cell membrane</keyword>
<feature type="transmembrane region" description="Helical" evidence="11">
    <location>
        <begin position="30"/>
        <end position="50"/>
    </location>
</feature>
<evidence type="ECO:0000256" key="7">
    <source>
        <dbReference type="ARBA" id="ARBA00022927"/>
    </source>
</evidence>
<feature type="domain" description="TonB C-terminal" evidence="12">
    <location>
        <begin position="212"/>
        <end position="306"/>
    </location>
</feature>
<evidence type="ECO:0000256" key="5">
    <source>
        <dbReference type="ARBA" id="ARBA00022519"/>
    </source>
</evidence>
<sequence length="306" mass="34146">MKSKLQYPAYELTSKPPSILVLAHSYPKSIIVLLVIALHLIALWCLSHFIEPYTLATSPKVNALKVRFLSLAPSENPSPHTTAQSAIAQPPKQQHLKKESAPRATQQSTETIEQKIFISQNATHTVQKKQPSQKDHSVASQSAQNVAVQSVESKAFKQQTQTHQQVANVSEKQQIQKENSEENLPHSGGVKTSAAQQELSRAPESQVQHDEPVQVSSVDVLSFGKFSYDDRELRQQTRMVELRLRINENGQPIDIQLKQSSGIASLDERVLNAARQSRFKPYKVNGRAVAIVVDFPVQLNLSRGRR</sequence>
<dbReference type="PROSITE" id="PS52015">
    <property type="entry name" value="TONB_CTD"/>
    <property type="match status" value="1"/>
</dbReference>
<feature type="region of interest" description="Disordered" evidence="10">
    <location>
        <begin position="75"/>
        <end position="110"/>
    </location>
</feature>
<dbReference type="EMBL" id="CP085083">
    <property type="protein sequence ID" value="WDZ52890.1"/>
    <property type="molecule type" value="Genomic_DNA"/>
</dbReference>
<dbReference type="HOGENOM" id="CLU_914085_0_0_6"/>
<name>N9Q6M3_9GAMM</name>
<comment type="similarity">
    <text evidence="2">Belongs to the TonB family.</text>
</comment>
<dbReference type="GO" id="GO:0098797">
    <property type="term" value="C:plasma membrane protein complex"/>
    <property type="evidence" value="ECO:0007669"/>
    <property type="project" value="TreeGrafter"/>
</dbReference>
<dbReference type="SUPFAM" id="SSF74653">
    <property type="entry name" value="TolA/TonB C-terminal domain"/>
    <property type="match status" value="1"/>
</dbReference>
<proteinExistence type="inferred from homology"/>
<keyword evidence="9 11" id="KW-0472">Membrane</keyword>
<evidence type="ECO:0000256" key="10">
    <source>
        <dbReference type="SAM" id="MobiDB-lite"/>
    </source>
</evidence>
<keyword evidence="5" id="KW-0997">Cell inner membrane</keyword>
<feature type="compositionally biased region" description="Polar residues" evidence="10">
    <location>
        <begin position="138"/>
        <end position="173"/>
    </location>
</feature>
<comment type="subcellular location">
    <subcellularLocation>
        <location evidence="1">Cell inner membrane</location>
        <topology evidence="1">Single-pass membrane protein</topology>
        <orientation evidence="1">Periplasmic side</orientation>
    </subcellularLocation>
</comment>
<dbReference type="NCBIfam" id="TIGR01352">
    <property type="entry name" value="tonB_Cterm"/>
    <property type="match status" value="1"/>
</dbReference>
<dbReference type="InterPro" id="IPR006260">
    <property type="entry name" value="TonB/TolA_C"/>
</dbReference>
<feature type="compositionally biased region" description="Basic and acidic residues" evidence="10">
    <location>
        <begin position="174"/>
        <end position="184"/>
    </location>
</feature>
<dbReference type="EMBL" id="APRW01000009">
    <property type="protein sequence ID" value="ENX22592.1"/>
    <property type="molecule type" value="Genomic_DNA"/>
</dbReference>
<dbReference type="Pfam" id="PF03544">
    <property type="entry name" value="TonB_C"/>
    <property type="match status" value="1"/>
</dbReference>
<keyword evidence="15" id="KW-1185">Reference proteome</keyword>
<evidence type="ECO:0000256" key="4">
    <source>
        <dbReference type="ARBA" id="ARBA00022475"/>
    </source>
</evidence>
<feature type="region of interest" description="Disordered" evidence="10">
    <location>
        <begin position="122"/>
        <end position="213"/>
    </location>
</feature>
<feature type="compositionally biased region" description="Polar residues" evidence="10">
    <location>
        <begin position="75"/>
        <end position="87"/>
    </location>
</feature>
<reference evidence="14" key="2">
    <citation type="journal article" date="2022" name="Front Environ Sci">
        <title>Complete genome sequence analysis of a novel alkane-degrading bacterial strain, Acinetobacter vivianii KJ-1, and its diesel degradation ability.</title>
        <authorList>
            <person name="Zhang Y."/>
            <person name="Song F."/>
            <person name="Wang J."/>
            <person name="Zhao Q."/>
            <person name="Zheng L."/>
            <person name="Wang Z."/>
            <person name="Zhang X."/>
            <person name="Gao Y."/>
            <person name="Chen G."/>
            <person name="Huang Y."/>
        </authorList>
    </citation>
    <scope>NUCLEOTIDE SEQUENCE</scope>
    <source>
        <strain evidence="14">KJ-1</strain>
    </source>
</reference>
<dbReference type="AlphaFoldDB" id="N9Q6M3"/>
<evidence type="ECO:0000256" key="2">
    <source>
        <dbReference type="ARBA" id="ARBA00006555"/>
    </source>
</evidence>
<feature type="compositionally biased region" description="Polar residues" evidence="10">
    <location>
        <begin position="193"/>
        <end position="206"/>
    </location>
</feature>
<dbReference type="Proteomes" id="UP000013173">
    <property type="component" value="Unassembled WGS sequence"/>
</dbReference>
<dbReference type="GO" id="GO:0031992">
    <property type="term" value="F:energy transducer activity"/>
    <property type="evidence" value="ECO:0007669"/>
    <property type="project" value="TreeGrafter"/>
</dbReference>
<evidence type="ECO:0000256" key="9">
    <source>
        <dbReference type="ARBA" id="ARBA00023136"/>
    </source>
</evidence>
<dbReference type="InterPro" id="IPR037682">
    <property type="entry name" value="TonB_C"/>
</dbReference>
<dbReference type="GO" id="GO:0015031">
    <property type="term" value="P:protein transport"/>
    <property type="evidence" value="ECO:0007669"/>
    <property type="project" value="UniProtKB-KW"/>
</dbReference>
<dbReference type="RefSeq" id="WP_005257721.1">
    <property type="nucleotide sequence ID" value="NZ_BMDR01000001.1"/>
</dbReference>
<evidence type="ECO:0000256" key="1">
    <source>
        <dbReference type="ARBA" id="ARBA00004383"/>
    </source>
</evidence>
<dbReference type="GeneID" id="303682246"/>
<dbReference type="PANTHER" id="PTHR33446:SF2">
    <property type="entry name" value="PROTEIN TONB"/>
    <property type="match status" value="1"/>
</dbReference>
<reference evidence="13 15" key="1">
    <citation type="submission" date="2013-02" db="EMBL/GenBank/DDBJ databases">
        <title>The Genome Sequence of Acinetobacter sp. NIPH 2168.</title>
        <authorList>
            <consortium name="The Broad Institute Genome Sequencing Platform"/>
            <consortium name="The Broad Institute Genome Sequencing Center for Infectious Disease"/>
            <person name="Cerqueira G."/>
            <person name="Feldgarden M."/>
            <person name="Courvalin P."/>
            <person name="Perichon B."/>
            <person name="Grillot-Courvalin C."/>
            <person name="Clermont D."/>
            <person name="Rocha E."/>
            <person name="Yoon E.-J."/>
            <person name="Nemec A."/>
            <person name="Walker B."/>
            <person name="Young S.K."/>
            <person name="Zeng Q."/>
            <person name="Gargeya S."/>
            <person name="Fitzgerald M."/>
            <person name="Haas B."/>
            <person name="Abouelleil A."/>
            <person name="Alvarado L."/>
            <person name="Arachchi H.M."/>
            <person name="Berlin A.M."/>
            <person name="Chapman S.B."/>
            <person name="Dewar J."/>
            <person name="Goldberg J."/>
            <person name="Griggs A."/>
            <person name="Gujja S."/>
            <person name="Hansen M."/>
            <person name="Howarth C."/>
            <person name="Imamovic A."/>
            <person name="Larimer J."/>
            <person name="McCowan C."/>
            <person name="Murphy C."/>
            <person name="Neiman D."/>
            <person name="Pearson M."/>
            <person name="Priest M."/>
            <person name="Roberts A."/>
            <person name="Saif S."/>
            <person name="Shea T."/>
            <person name="Sisk P."/>
            <person name="Sykes S."/>
            <person name="Wortman J."/>
            <person name="Nusbaum C."/>
            <person name="Birren B."/>
        </authorList>
    </citation>
    <scope>NUCLEOTIDE SEQUENCE [LARGE SCALE GENOMIC DNA]</scope>
    <source>
        <strain evidence="13 15">NIPH 2168</strain>
    </source>
</reference>
<evidence type="ECO:0000313" key="15">
    <source>
        <dbReference type="Proteomes" id="UP000013173"/>
    </source>
</evidence>
<dbReference type="PANTHER" id="PTHR33446">
    <property type="entry name" value="PROTEIN TONB-RELATED"/>
    <property type="match status" value="1"/>
</dbReference>
<dbReference type="InterPro" id="IPR051045">
    <property type="entry name" value="TonB-dependent_transducer"/>
</dbReference>
<dbReference type="GO" id="GO:0055085">
    <property type="term" value="P:transmembrane transport"/>
    <property type="evidence" value="ECO:0007669"/>
    <property type="project" value="InterPro"/>
</dbReference>
<evidence type="ECO:0000256" key="6">
    <source>
        <dbReference type="ARBA" id="ARBA00022692"/>
    </source>
</evidence>
<dbReference type="OrthoDB" id="6712092at2"/>
<dbReference type="Proteomes" id="UP001199528">
    <property type="component" value="Chromosome"/>
</dbReference>
<keyword evidence="3" id="KW-0813">Transport</keyword>
<dbReference type="Gene3D" id="3.30.1150.10">
    <property type="match status" value="1"/>
</dbReference>
<protein>
    <submittedName>
        <fullName evidence="14">TonB family protein</fullName>
    </submittedName>
</protein>
<evidence type="ECO:0000313" key="13">
    <source>
        <dbReference type="EMBL" id="ENX22592.1"/>
    </source>
</evidence>
<dbReference type="KEGG" id="aviv:LF296_08980"/>
<accession>N9Q6M3</accession>
<evidence type="ECO:0000256" key="8">
    <source>
        <dbReference type="ARBA" id="ARBA00022989"/>
    </source>
</evidence>
<keyword evidence="8 11" id="KW-1133">Transmembrane helix</keyword>